<name>A0ACB9AF77_CICIN</name>
<accession>A0ACB9AF77</accession>
<dbReference type="EMBL" id="CM042015">
    <property type="protein sequence ID" value="KAI3708847.1"/>
    <property type="molecule type" value="Genomic_DNA"/>
</dbReference>
<reference evidence="2" key="1">
    <citation type="journal article" date="2022" name="Mol. Ecol. Resour.">
        <title>The genomes of chicory, endive, great burdock and yacon provide insights into Asteraceae palaeo-polyploidization history and plant inulin production.</title>
        <authorList>
            <person name="Fan W."/>
            <person name="Wang S."/>
            <person name="Wang H."/>
            <person name="Wang A."/>
            <person name="Jiang F."/>
            <person name="Liu H."/>
            <person name="Zhao H."/>
            <person name="Xu D."/>
            <person name="Zhang Y."/>
        </authorList>
    </citation>
    <scope>NUCLEOTIDE SEQUENCE [LARGE SCALE GENOMIC DNA]</scope>
    <source>
        <strain evidence="2">cv. Punajuju</strain>
    </source>
</reference>
<sequence length="279" mass="30355">MESNSPPPKMGIDDKQNNASVRDDGNHKNTSRNTPQDTRRAISTFIVVILILAGITAGVLWIVYHPHKPKFSVVGAAVYNLNISSPPYISISMQFTIITRNPNNRVSIYYDHLAAFLFYKNQAITTPLMLPPLHHKRDSTVSFSPILGGGSVPVSMEVVNGLGTDEGYGAVSFRLVLTGKLRWKYGDIKSGRRGVYVGCDVFVALKRGVVGQVPLLGSPVCRGGKEGEREFVLPSPGLPPSSTVPMQKHHASPPSTPSFVSSPSSTYPRALLALYMPKR</sequence>
<evidence type="ECO:0000313" key="2">
    <source>
        <dbReference type="Proteomes" id="UP001055811"/>
    </source>
</evidence>
<reference evidence="1 2" key="2">
    <citation type="journal article" date="2022" name="Mol. Ecol. Resour.">
        <title>The genomes of chicory, endive, great burdock and yacon provide insights into Asteraceae paleo-polyploidization history and plant inulin production.</title>
        <authorList>
            <person name="Fan W."/>
            <person name="Wang S."/>
            <person name="Wang H."/>
            <person name="Wang A."/>
            <person name="Jiang F."/>
            <person name="Liu H."/>
            <person name="Zhao H."/>
            <person name="Xu D."/>
            <person name="Zhang Y."/>
        </authorList>
    </citation>
    <scope>NUCLEOTIDE SEQUENCE [LARGE SCALE GENOMIC DNA]</scope>
    <source>
        <strain evidence="2">cv. Punajuju</strain>
        <tissue evidence="1">Leaves</tissue>
    </source>
</reference>
<dbReference type="Proteomes" id="UP001055811">
    <property type="component" value="Linkage Group LG07"/>
</dbReference>
<proteinExistence type="predicted"/>
<comment type="caution">
    <text evidence="1">The sequence shown here is derived from an EMBL/GenBank/DDBJ whole genome shotgun (WGS) entry which is preliminary data.</text>
</comment>
<evidence type="ECO:0000313" key="1">
    <source>
        <dbReference type="EMBL" id="KAI3708847.1"/>
    </source>
</evidence>
<organism evidence="1 2">
    <name type="scientific">Cichorium intybus</name>
    <name type="common">Chicory</name>
    <dbReference type="NCBI Taxonomy" id="13427"/>
    <lineage>
        <taxon>Eukaryota</taxon>
        <taxon>Viridiplantae</taxon>
        <taxon>Streptophyta</taxon>
        <taxon>Embryophyta</taxon>
        <taxon>Tracheophyta</taxon>
        <taxon>Spermatophyta</taxon>
        <taxon>Magnoliopsida</taxon>
        <taxon>eudicotyledons</taxon>
        <taxon>Gunneridae</taxon>
        <taxon>Pentapetalae</taxon>
        <taxon>asterids</taxon>
        <taxon>campanulids</taxon>
        <taxon>Asterales</taxon>
        <taxon>Asteraceae</taxon>
        <taxon>Cichorioideae</taxon>
        <taxon>Cichorieae</taxon>
        <taxon>Cichoriinae</taxon>
        <taxon>Cichorium</taxon>
    </lineage>
</organism>
<gene>
    <name evidence="1" type="ORF">L2E82_38353</name>
</gene>
<keyword evidence="2" id="KW-1185">Reference proteome</keyword>
<protein>
    <submittedName>
        <fullName evidence="1">Uncharacterized protein</fullName>
    </submittedName>
</protein>